<feature type="chain" id="PRO_5015952367" evidence="1">
    <location>
        <begin position="21"/>
        <end position="455"/>
    </location>
</feature>
<evidence type="ECO:0000256" key="1">
    <source>
        <dbReference type="SAM" id="SignalP"/>
    </source>
</evidence>
<gene>
    <name evidence="3" type="ORF">DMB68_18580</name>
</gene>
<dbReference type="AlphaFoldDB" id="A0A2V4C0C5"/>
<organism evidence="3 4">
    <name type="scientific">Flavobacterium hydrophilum</name>
    <dbReference type="NCBI Taxonomy" id="2211445"/>
    <lineage>
        <taxon>Bacteria</taxon>
        <taxon>Pseudomonadati</taxon>
        <taxon>Bacteroidota</taxon>
        <taxon>Flavobacteriia</taxon>
        <taxon>Flavobacteriales</taxon>
        <taxon>Flavobacteriaceae</taxon>
        <taxon>Flavobacterium</taxon>
    </lineage>
</organism>
<dbReference type="RefSeq" id="WP_110348136.1">
    <property type="nucleotide sequence ID" value="NZ_QJHL01000005.1"/>
</dbReference>
<dbReference type="EMBL" id="QJHL01000005">
    <property type="protein sequence ID" value="PXY43593.1"/>
    <property type="molecule type" value="Genomic_DNA"/>
</dbReference>
<name>A0A2V4C0C5_9FLAO</name>
<reference evidence="3 4" key="1">
    <citation type="submission" date="2018-05" db="EMBL/GenBank/DDBJ databases">
        <title>Flavobacterium sp. strain IMCC34758, incomplete genome.</title>
        <authorList>
            <person name="Joung Y."/>
        </authorList>
    </citation>
    <scope>NUCLEOTIDE SEQUENCE [LARGE SCALE GENOMIC DNA]</scope>
    <source>
        <strain evidence="3 4">IMCC34758</strain>
    </source>
</reference>
<evidence type="ECO:0000313" key="3">
    <source>
        <dbReference type="EMBL" id="PXY43593.1"/>
    </source>
</evidence>
<feature type="signal peptide" evidence="1">
    <location>
        <begin position="1"/>
        <end position="20"/>
    </location>
</feature>
<dbReference type="OrthoDB" id="9806233at2"/>
<evidence type="ECO:0000259" key="2">
    <source>
        <dbReference type="Pfam" id="PF06439"/>
    </source>
</evidence>
<dbReference type="Proteomes" id="UP000247681">
    <property type="component" value="Unassembled WGS sequence"/>
</dbReference>
<dbReference type="Gene3D" id="2.60.120.560">
    <property type="entry name" value="Exo-inulinase, domain 1"/>
    <property type="match status" value="2"/>
</dbReference>
<dbReference type="InterPro" id="IPR010496">
    <property type="entry name" value="AL/BT2_dom"/>
</dbReference>
<keyword evidence="1" id="KW-0732">Signal</keyword>
<feature type="domain" description="3-keto-alpha-glucoside-1,2-lyase/3-keto-2-hydroxy-glucal hydratase" evidence="2">
    <location>
        <begin position="244"/>
        <end position="452"/>
    </location>
</feature>
<comment type="caution">
    <text evidence="3">The sequence shown here is derived from an EMBL/GenBank/DDBJ whole genome shotgun (WGS) entry which is preliminary data.</text>
</comment>
<keyword evidence="4" id="KW-1185">Reference proteome</keyword>
<dbReference type="Pfam" id="PF06439">
    <property type="entry name" value="3keto-disac_hyd"/>
    <property type="match status" value="2"/>
</dbReference>
<proteinExistence type="predicted"/>
<dbReference type="GO" id="GO:0016787">
    <property type="term" value="F:hydrolase activity"/>
    <property type="evidence" value="ECO:0007669"/>
    <property type="project" value="InterPro"/>
</dbReference>
<accession>A0A2V4C0C5</accession>
<feature type="domain" description="3-keto-alpha-glucoside-1,2-lyase/3-keto-2-hydroxy-glucal hydratase" evidence="2">
    <location>
        <begin position="22"/>
        <end position="213"/>
    </location>
</feature>
<protein>
    <submittedName>
        <fullName evidence="3">DUF1080 domain-containing protein</fullName>
    </submittedName>
</protein>
<sequence>MKKITILVLLFIAATGVAQNKEWKSLFDGKTLTGWKQVTGSAPYKVEDGMIVGTTIDKSPNSFLVSDQKFIGDFVLEMETMLSDANTNSGVQFKSNFDPKANNGKGRVYGYQYELDPSERKWSGGIYDEGRREWLYPGSYNPKGQQLFTLNVFHKMRIECIGNSVKTWLDGVPVSYLVDSLTVNEGLLALQVHSIGKPEHAGIKICWKNIRIQTKNIKPLPFPKGVYVVNLVPNKLISYEQESGWKLLFDGKSTTGWVGAHKTTFPEKGWEVKDGVLKVLPSSGGESTNGGDIVTKEIFKAFDLSVDFKLSKGANSGIKYFVTLNEKSSGSAIGPEYQLLDDTLHPDAKLGRDGNRTLASLYDLIKSQKSARFFKQPGNWNTARIVVYPNNHVEHYLNGIKVLEYDRGSQAFRDLVAISKYKVWPNFGEAPEGHILIQDHGNEVSFRSIKIRELQ</sequence>
<evidence type="ECO:0000313" key="4">
    <source>
        <dbReference type="Proteomes" id="UP000247681"/>
    </source>
</evidence>